<protein>
    <recommendedName>
        <fullName evidence="4">Outer membrane insertion C-terminal signal</fullName>
    </recommendedName>
</protein>
<accession>A0A1G5VEA6</accession>
<dbReference type="Proteomes" id="UP000198756">
    <property type="component" value="Unassembled WGS sequence"/>
</dbReference>
<evidence type="ECO:0000256" key="1">
    <source>
        <dbReference type="SAM" id="SignalP"/>
    </source>
</evidence>
<proteinExistence type="predicted"/>
<gene>
    <name evidence="2" type="ORF">SAMN03080617_00476</name>
</gene>
<dbReference type="OrthoDB" id="839040at2"/>
<evidence type="ECO:0008006" key="4">
    <source>
        <dbReference type="Google" id="ProtNLM"/>
    </source>
</evidence>
<evidence type="ECO:0000313" key="2">
    <source>
        <dbReference type="EMBL" id="SDA44169.1"/>
    </source>
</evidence>
<feature type="signal peptide" evidence="1">
    <location>
        <begin position="1"/>
        <end position="21"/>
    </location>
</feature>
<organism evidence="2 3">
    <name type="scientific">Algoriphagus alkaliphilus</name>
    <dbReference type="NCBI Taxonomy" id="279824"/>
    <lineage>
        <taxon>Bacteria</taxon>
        <taxon>Pseudomonadati</taxon>
        <taxon>Bacteroidota</taxon>
        <taxon>Cytophagia</taxon>
        <taxon>Cytophagales</taxon>
        <taxon>Cyclobacteriaceae</taxon>
        <taxon>Algoriphagus</taxon>
    </lineage>
</organism>
<reference evidence="3" key="1">
    <citation type="submission" date="2016-10" db="EMBL/GenBank/DDBJ databases">
        <authorList>
            <person name="Varghese N."/>
            <person name="Submissions S."/>
        </authorList>
    </citation>
    <scope>NUCLEOTIDE SEQUENCE [LARGE SCALE GENOMIC DNA]</scope>
    <source>
        <strain evidence="3">DSM 22703</strain>
    </source>
</reference>
<evidence type="ECO:0000313" key="3">
    <source>
        <dbReference type="Proteomes" id="UP000198756"/>
    </source>
</evidence>
<dbReference type="EMBL" id="FMXE01000003">
    <property type="protein sequence ID" value="SDA44169.1"/>
    <property type="molecule type" value="Genomic_DNA"/>
</dbReference>
<name>A0A1G5VEA6_9BACT</name>
<sequence>MKFRKILVLLFAVCFFQSSFAQETASNENGKWQVGLEGMLGVSFGKNFYSVNVGGPALFLTLTKDLKIGVGALPSLYSLDGKLGARLGVSPRIDYKNLVLIAPFFHRDTADEWIGSIGIGYKFHRKTN</sequence>
<feature type="chain" id="PRO_5011723662" description="Outer membrane insertion C-terminal signal" evidence="1">
    <location>
        <begin position="22"/>
        <end position="128"/>
    </location>
</feature>
<keyword evidence="1" id="KW-0732">Signal</keyword>
<keyword evidence="3" id="KW-1185">Reference proteome</keyword>
<dbReference type="AlphaFoldDB" id="A0A1G5VEA6"/>
<dbReference type="RefSeq" id="WP_092728352.1">
    <property type="nucleotide sequence ID" value="NZ_FMXE01000003.1"/>
</dbReference>